<feature type="chain" id="PRO_5029951585" description="Carboxylic ester hydrolase" evidence="3">
    <location>
        <begin position="24"/>
        <end position="597"/>
    </location>
</feature>
<dbReference type="EC" id="3.1.1.-" evidence="3"/>
<gene>
    <name evidence="5" type="ORF">EB796_018525</name>
</gene>
<evidence type="ECO:0000313" key="6">
    <source>
        <dbReference type="Proteomes" id="UP000593567"/>
    </source>
</evidence>
<comment type="similarity">
    <text evidence="1 3">Belongs to the type-B carboxylesterase/lipase family.</text>
</comment>
<dbReference type="Proteomes" id="UP000593567">
    <property type="component" value="Unassembled WGS sequence"/>
</dbReference>
<evidence type="ECO:0000256" key="2">
    <source>
        <dbReference type="ARBA" id="ARBA00022801"/>
    </source>
</evidence>
<evidence type="ECO:0000259" key="4">
    <source>
        <dbReference type="Pfam" id="PF00135"/>
    </source>
</evidence>
<keyword evidence="3" id="KW-0732">Signal</keyword>
<dbReference type="SUPFAM" id="SSF53474">
    <property type="entry name" value="alpha/beta-Hydrolases"/>
    <property type="match status" value="1"/>
</dbReference>
<dbReference type="InterPro" id="IPR029058">
    <property type="entry name" value="AB_hydrolase_fold"/>
</dbReference>
<feature type="domain" description="Carboxylesterase type B" evidence="4">
    <location>
        <begin position="32"/>
        <end position="564"/>
    </location>
</feature>
<evidence type="ECO:0000313" key="5">
    <source>
        <dbReference type="EMBL" id="KAF6023163.1"/>
    </source>
</evidence>
<dbReference type="OrthoDB" id="408631at2759"/>
<dbReference type="InterPro" id="IPR002018">
    <property type="entry name" value="CarbesteraseB"/>
</dbReference>
<name>A0A7J7JB53_BUGNE</name>
<sequence>MAYHHDVSILIPVWIVLFSIANGEPLTEVILKHGGKLRGLRTSFHNTPVNLFLGVRYAQPPIGELRFQKPKEPLPWEGVVDALKSGNRCAQSSAGAEYEGDEDCLFLDITVPVSSVSSPAKPVMVYFHGGNYIKGAGFGFIGGPLAVTGDLIVITVNYRLGLFGYLFDGKGTGNYGLWDQRAALLWVKQNIAQFGGDPDLVTIFGQSAGGGSVSAHTISQHSNGLFKRAIQQSGSLYSPFSWFTSERSVRYQRDIISSLRSRTNCLSSKRSIYDCIRHLPTKEIVAAISSPRMLDTPVYPAADDDFFLSEVDNRTYRNAEKYDLLIGFNEQEGLAVYYFDAVMYARDRNISLADGVTMAFIQDYLTEKCDIWFTPYSIELCVDFIIQTYRLDTAAGDKERAVRLVEFLGDNMFVADTVSQTEQHTKSGTSSTYAYYFTEPLKNENRLWPKPSWMRSMAGHLDDLKYLFGAPLLANETSTFWQEQVNASPSLKKTFAGSEESDVKLSYAMMLMWSNFAKSGNPNYPVALPEGTPTWPEFTADTNQFLELNSKHIKVITTPNKERLAKLRNVLWKDRDRQMDLSNSLEVRTGTSETGNL</sequence>
<reference evidence="5" key="1">
    <citation type="submission" date="2020-06" db="EMBL/GenBank/DDBJ databases">
        <title>Draft genome of Bugula neritina, a colonial animal packing powerful symbionts and potential medicines.</title>
        <authorList>
            <person name="Rayko M."/>
        </authorList>
    </citation>
    <scope>NUCLEOTIDE SEQUENCE [LARGE SCALE GENOMIC DNA]</scope>
    <source>
        <strain evidence="5">Kwan_BN1</strain>
    </source>
</reference>
<evidence type="ECO:0000256" key="3">
    <source>
        <dbReference type="RuleBase" id="RU361235"/>
    </source>
</evidence>
<dbReference type="PROSITE" id="PS00122">
    <property type="entry name" value="CARBOXYLESTERASE_B_1"/>
    <property type="match status" value="1"/>
</dbReference>
<organism evidence="5 6">
    <name type="scientific">Bugula neritina</name>
    <name type="common">Brown bryozoan</name>
    <name type="synonym">Sertularia neritina</name>
    <dbReference type="NCBI Taxonomy" id="10212"/>
    <lineage>
        <taxon>Eukaryota</taxon>
        <taxon>Metazoa</taxon>
        <taxon>Spiralia</taxon>
        <taxon>Lophotrochozoa</taxon>
        <taxon>Bryozoa</taxon>
        <taxon>Gymnolaemata</taxon>
        <taxon>Cheilostomatida</taxon>
        <taxon>Flustrina</taxon>
        <taxon>Buguloidea</taxon>
        <taxon>Bugulidae</taxon>
        <taxon>Bugula</taxon>
    </lineage>
</organism>
<dbReference type="Gene3D" id="3.40.50.1820">
    <property type="entry name" value="alpha/beta hydrolase"/>
    <property type="match status" value="1"/>
</dbReference>
<dbReference type="EMBL" id="VXIV02002752">
    <property type="protein sequence ID" value="KAF6023163.1"/>
    <property type="molecule type" value="Genomic_DNA"/>
</dbReference>
<protein>
    <recommendedName>
        <fullName evidence="3">Carboxylic ester hydrolase</fullName>
        <ecNumber evidence="3">3.1.1.-</ecNumber>
    </recommendedName>
</protein>
<dbReference type="AlphaFoldDB" id="A0A7J7JB53"/>
<feature type="signal peptide" evidence="3">
    <location>
        <begin position="1"/>
        <end position="23"/>
    </location>
</feature>
<dbReference type="InterPro" id="IPR051093">
    <property type="entry name" value="Neuroligin/BSAL"/>
</dbReference>
<dbReference type="PANTHER" id="PTHR43903">
    <property type="entry name" value="NEUROLIGIN"/>
    <property type="match status" value="1"/>
</dbReference>
<dbReference type="InterPro" id="IPR019826">
    <property type="entry name" value="Carboxylesterase_B_AS"/>
</dbReference>
<accession>A0A7J7JB53</accession>
<dbReference type="GO" id="GO:0016787">
    <property type="term" value="F:hydrolase activity"/>
    <property type="evidence" value="ECO:0007669"/>
    <property type="project" value="UniProtKB-KW"/>
</dbReference>
<keyword evidence="6" id="KW-1185">Reference proteome</keyword>
<dbReference type="Pfam" id="PF00135">
    <property type="entry name" value="COesterase"/>
    <property type="match status" value="1"/>
</dbReference>
<evidence type="ECO:0000256" key="1">
    <source>
        <dbReference type="ARBA" id="ARBA00005964"/>
    </source>
</evidence>
<proteinExistence type="inferred from homology"/>
<keyword evidence="2 3" id="KW-0378">Hydrolase</keyword>
<comment type="caution">
    <text evidence="5">The sequence shown here is derived from an EMBL/GenBank/DDBJ whole genome shotgun (WGS) entry which is preliminary data.</text>
</comment>